<name>A0ACD0NXM9_9BASI</name>
<evidence type="ECO:0000313" key="1">
    <source>
        <dbReference type="EMBL" id="PWN50561.1"/>
    </source>
</evidence>
<sequence length="356" mass="40017">MSAPSYSDESYWQDRFLSKSTPFEWLHDGKASLVRPLLDHLDSIHHARHHLASSTSSSPSPPSPRVLHIGVGSSKLSLDLLSHYRARGWDPKGIVNWDFAQSAIQAAIEIEKEFSQYQPLMSYHRVDLLSWPSVSQALGLDLERDLGSIQGSPLLFDAILDKSTTDSISTGVDLHFTLTDAIPTSGRPSFDDHLSLEKRAQRSPALKTLLSSLSALQGSEADPRGLILSPVHILSLHLADLTRKGSRWFVLSYSASRFRDVLHFPERGTEETRWPWQIDETAQVEAVDLPQSQQQEAQQPPDRPFETANRCPAEVDDQKTGRRRRRRKKGCKDDQGGPSIVHTPSVCHWFYCLSRI</sequence>
<dbReference type="Proteomes" id="UP000245626">
    <property type="component" value="Unassembled WGS sequence"/>
</dbReference>
<dbReference type="EMBL" id="KZ819919">
    <property type="protein sequence ID" value="PWN50561.1"/>
    <property type="molecule type" value="Genomic_DNA"/>
</dbReference>
<accession>A0ACD0NXM9</accession>
<organism evidence="1 2">
    <name type="scientific">Violaceomyces palustris</name>
    <dbReference type="NCBI Taxonomy" id="1673888"/>
    <lineage>
        <taxon>Eukaryota</taxon>
        <taxon>Fungi</taxon>
        <taxon>Dikarya</taxon>
        <taxon>Basidiomycota</taxon>
        <taxon>Ustilaginomycotina</taxon>
        <taxon>Ustilaginomycetes</taxon>
        <taxon>Violaceomycetales</taxon>
        <taxon>Violaceomycetaceae</taxon>
        <taxon>Violaceomyces</taxon>
    </lineage>
</organism>
<keyword evidence="2" id="KW-1185">Reference proteome</keyword>
<proteinExistence type="predicted"/>
<reference evidence="1 2" key="1">
    <citation type="journal article" date="2018" name="Mol. Biol. Evol.">
        <title>Broad Genomic Sampling Reveals a Smut Pathogenic Ancestry of the Fungal Clade Ustilaginomycotina.</title>
        <authorList>
            <person name="Kijpornyongpan T."/>
            <person name="Mondo S.J."/>
            <person name="Barry K."/>
            <person name="Sandor L."/>
            <person name="Lee J."/>
            <person name="Lipzen A."/>
            <person name="Pangilinan J."/>
            <person name="LaButti K."/>
            <person name="Hainaut M."/>
            <person name="Henrissat B."/>
            <person name="Grigoriev I.V."/>
            <person name="Spatafora J.W."/>
            <person name="Aime M.C."/>
        </authorList>
    </citation>
    <scope>NUCLEOTIDE SEQUENCE [LARGE SCALE GENOMIC DNA]</scope>
    <source>
        <strain evidence="1 2">SA 807</strain>
    </source>
</reference>
<evidence type="ECO:0000313" key="2">
    <source>
        <dbReference type="Proteomes" id="UP000245626"/>
    </source>
</evidence>
<gene>
    <name evidence="1" type="ORF">IE53DRAFT_343890</name>
</gene>
<protein>
    <submittedName>
        <fullName evidence="1">Uncharacterized protein</fullName>
    </submittedName>
</protein>